<dbReference type="PANTHER" id="PTHR43782">
    <property type="entry name" value="ARGINASE"/>
    <property type="match status" value="1"/>
</dbReference>
<evidence type="ECO:0000256" key="3">
    <source>
        <dbReference type="ARBA" id="ARBA00023211"/>
    </source>
</evidence>
<dbReference type="EMBL" id="MN739735">
    <property type="protein sequence ID" value="QHT23830.1"/>
    <property type="molecule type" value="Genomic_DNA"/>
</dbReference>
<dbReference type="InterPro" id="IPR006035">
    <property type="entry name" value="Ureohydrolase"/>
</dbReference>
<reference evidence="4" key="1">
    <citation type="journal article" date="2020" name="Nature">
        <title>Giant virus diversity and host interactions through global metagenomics.</title>
        <authorList>
            <person name="Schulz F."/>
            <person name="Roux S."/>
            <person name="Paez-Espino D."/>
            <person name="Jungbluth S."/>
            <person name="Walsh D.A."/>
            <person name="Denef V.J."/>
            <person name="McMahon K.D."/>
            <person name="Konstantinidis K.T."/>
            <person name="Eloe-Fadrosh E.A."/>
            <person name="Kyrpides N.C."/>
            <person name="Woyke T."/>
        </authorList>
    </citation>
    <scope>NUCLEOTIDE SEQUENCE</scope>
    <source>
        <strain evidence="4">GVMAG-M-3300023179-132</strain>
    </source>
</reference>
<dbReference type="InterPro" id="IPR023696">
    <property type="entry name" value="Ureohydrolase_dom_sf"/>
</dbReference>
<dbReference type="AlphaFoldDB" id="A0A6C0E5H7"/>
<evidence type="ECO:0008006" key="5">
    <source>
        <dbReference type="Google" id="ProtNLM"/>
    </source>
</evidence>
<accession>A0A6C0E5H7</accession>
<dbReference type="Gene3D" id="3.40.800.10">
    <property type="entry name" value="Ureohydrolase domain"/>
    <property type="match status" value="1"/>
</dbReference>
<evidence type="ECO:0000256" key="1">
    <source>
        <dbReference type="ARBA" id="ARBA00022723"/>
    </source>
</evidence>
<organism evidence="4">
    <name type="scientific">viral metagenome</name>
    <dbReference type="NCBI Taxonomy" id="1070528"/>
    <lineage>
        <taxon>unclassified sequences</taxon>
        <taxon>metagenomes</taxon>
        <taxon>organismal metagenomes</taxon>
    </lineage>
</organism>
<name>A0A6C0E5H7_9ZZZZ</name>
<keyword evidence="1" id="KW-0479">Metal-binding</keyword>
<keyword evidence="3" id="KW-0464">Manganese</keyword>
<keyword evidence="2" id="KW-0378">Hydrolase</keyword>
<sequence length="314" mass="35866">MKKPIIMPISRSSFGIDNCKKPRSNKRMYKKNSFTRKNKAIKKINANNVVIDNFILFPNSLGQTRDGVELSPSYIIKHIKRKKTRNVHPVSITNDMFQNINNLYNTNSHIHSPRINIGGDHTMAIATIAHSLNNYDDLKVIYFDAHADINTLEESESKHYHGMPLSFVTGLDYDNKFGFIKNKLRFENLLYIGSRCLDKFEVDEIYKRNIKYLTPVDINNNYEESIRKIVDFVGSSPIHISFDVDAIDPEYIPSTGTPVKNGVELQAAINTLDVLRTKNLVSLDITELNMKLGTSTESKKSMKNTLTLFKAFLD</sequence>
<dbReference type="GO" id="GO:0005634">
    <property type="term" value="C:nucleus"/>
    <property type="evidence" value="ECO:0007669"/>
    <property type="project" value="TreeGrafter"/>
</dbReference>
<dbReference type="PROSITE" id="PS51409">
    <property type="entry name" value="ARGINASE_2"/>
    <property type="match status" value="1"/>
</dbReference>
<dbReference type="InterPro" id="IPR020855">
    <property type="entry name" value="Ureohydrolase_Mn_BS"/>
</dbReference>
<evidence type="ECO:0000256" key="2">
    <source>
        <dbReference type="ARBA" id="ARBA00022801"/>
    </source>
</evidence>
<protein>
    <recommendedName>
        <fullName evidence="5">Arginase</fullName>
    </recommendedName>
</protein>
<dbReference type="GO" id="GO:0004053">
    <property type="term" value="F:arginase activity"/>
    <property type="evidence" value="ECO:0007669"/>
    <property type="project" value="TreeGrafter"/>
</dbReference>
<dbReference type="GO" id="GO:0005829">
    <property type="term" value="C:cytosol"/>
    <property type="evidence" value="ECO:0007669"/>
    <property type="project" value="TreeGrafter"/>
</dbReference>
<proteinExistence type="predicted"/>
<dbReference type="PRINTS" id="PR00116">
    <property type="entry name" value="ARGINASE"/>
</dbReference>
<dbReference type="GO" id="GO:0030145">
    <property type="term" value="F:manganese ion binding"/>
    <property type="evidence" value="ECO:0007669"/>
    <property type="project" value="TreeGrafter"/>
</dbReference>
<dbReference type="PANTHER" id="PTHR43782:SF3">
    <property type="entry name" value="ARGINASE"/>
    <property type="match status" value="1"/>
</dbReference>
<dbReference type="Pfam" id="PF00491">
    <property type="entry name" value="Arginase"/>
    <property type="match status" value="1"/>
</dbReference>
<dbReference type="PROSITE" id="PS01053">
    <property type="entry name" value="ARGINASE_1"/>
    <property type="match status" value="1"/>
</dbReference>
<evidence type="ECO:0000313" key="4">
    <source>
        <dbReference type="EMBL" id="QHT23830.1"/>
    </source>
</evidence>
<dbReference type="SUPFAM" id="SSF52768">
    <property type="entry name" value="Arginase/deacetylase"/>
    <property type="match status" value="1"/>
</dbReference>